<dbReference type="Proteomes" id="UP000545286">
    <property type="component" value="Unassembled WGS sequence"/>
</dbReference>
<gene>
    <name evidence="1" type="ORF">FHX72_000990</name>
</gene>
<protein>
    <submittedName>
        <fullName evidence="1">Uncharacterized protein</fullName>
    </submittedName>
</protein>
<organism evidence="1 2">
    <name type="scientific">Pseudoclavibacter helvolus</name>
    <dbReference type="NCBI Taxonomy" id="255205"/>
    <lineage>
        <taxon>Bacteria</taxon>
        <taxon>Bacillati</taxon>
        <taxon>Actinomycetota</taxon>
        <taxon>Actinomycetes</taxon>
        <taxon>Micrococcales</taxon>
        <taxon>Microbacteriaceae</taxon>
        <taxon>Pseudoclavibacter</taxon>
    </lineage>
</organism>
<dbReference type="EMBL" id="JACHWJ010000001">
    <property type="protein sequence ID" value="MBB2956878.1"/>
    <property type="molecule type" value="Genomic_DNA"/>
</dbReference>
<proteinExistence type="predicted"/>
<keyword evidence="2" id="KW-1185">Reference proteome</keyword>
<dbReference type="AlphaFoldDB" id="A0A7W4UMG8"/>
<sequence>MIGQAYGVATAQLWQALGPAARRIDSKCLARRVYA</sequence>
<evidence type="ECO:0000313" key="1">
    <source>
        <dbReference type="EMBL" id="MBB2956878.1"/>
    </source>
</evidence>
<reference evidence="1 2" key="1">
    <citation type="submission" date="2020-08" db="EMBL/GenBank/DDBJ databases">
        <title>Sequencing the genomes of 1000 actinobacteria strains.</title>
        <authorList>
            <person name="Klenk H.-P."/>
        </authorList>
    </citation>
    <scope>NUCLEOTIDE SEQUENCE [LARGE SCALE GENOMIC DNA]</scope>
    <source>
        <strain evidence="1 2">DSM 20419</strain>
    </source>
</reference>
<evidence type="ECO:0000313" key="2">
    <source>
        <dbReference type="Proteomes" id="UP000545286"/>
    </source>
</evidence>
<accession>A0A7W4UMG8</accession>
<name>A0A7W4UMG8_9MICO</name>
<comment type="caution">
    <text evidence="1">The sequence shown here is derived from an EMBL/GenBank/DDBJ whole genome shotgun (WGS) entry which is preliminary data.</text>
</comment>